<dbReference type="InterPro" id="IPR000477">
    <property type="entry name" value="RT_dom"/>
</dbReference>
<dbReference type="InterPro" id="IPR043502">
    <property type="entry name" value="DNA/RNA_pol_sf"/>
</dbReference>
<dbReference type="Gene3D" id="3.10.10.10">
    <property type="entry name" value="HIV Type 1 Reverse Transcriptase, subunit A, domain 1"/>
    <property type="match status" value="1"/>
</dbReference>
<gene>
    <name evidence="2" type="ORF">EZS28_015499</name>
</gene>
<dbReference type="Pfam" id="PF00078">
    <property type="entry name" value="RVT_1"/>
    <property type="match status" value="1"/>
</dbReference>
<accession>A0A5J4W3A0</accession>
<dbReference type="SUPFAM" id="SSF56672">
    <property type="entry name" value="DNA/RNA polymerases"/>
    <property type="match status" value="1"/>
</dbReference>
<name>A0A5J4W3A0_9EUKA</name>
<dbReference type="InterPro" id="IPR043128">
    <property type="entry name" value="Rev_trsase/Diguanyl_cyclase"/>
</dbReference>
<dbReference type="AlphaFoldDB" id="A0A5J4W3A0"/>
<comment type="caution">
    <text evidence="2">The sequence shown here is derived from an EMBL/GenBank/DDBJ whole genome shotgun (WGS) entry which is preliminary data.</text>
</comment>
<dbReference type="Proteomes" id="UP000324800">
    <property type="component" value="Unassembled WGS sequence"/>
</dbReference>
<dbReference type="InterPro" id="IPR052055">
    <property type="entry name" value="Hepadnavirus_pol/RT"/>
</dbReference>
<dbReference type="EMBL" id="SNRW01003764">
    <property type="protein sequence ID" value="KAA6388973.1"/>
    <property type="molecule type" value="Genomic_DNA"/>
</dbReference>
<sequence length="599" mass="68631">MQKHNAVLRVMKIEDNDQVFKEQKVVLNLQDILESSKQKEMIPNRLLNRIDKLQQINADYWIEMGAQPAWTSKYIGESKFQEELDQELKLGVVRQAKDEEILHWNTSYTVPKAGGKRRRILDCKELNAATKPAHFQMENINTVMQLIQRGDYSTHLDMEKAYHHVRVSQELQKYFGFHFRGEVCTYMGLPFGWNRSPMLEQGSTTDRHVGDNEVHGIAGLENTKTEVQAKCIKDIRVSGMEMVNNEPYNPINSSKTQAVETQVEQMDRNCQERRKSEDQGSGICYRRAELRKDVAGRCIIAHEDIVQKTNISSVEEHLERQMQDGQKITRRFDMVVGENQGELANVLREESTKLSINHGCIGNELGCCLGTSNNGGGSNLQDRGMGKIMDTQILQPARDDSDPDGVKEPERFHSDGQLHPRFKNVIADSFSRIAANGDYYVKQKVLDKALAILGLPVQQDIFASRTNKRLRSYCNSLLDHQAYAVNGYSFSWSQINPYLHPPISEILKVLRKVREDNAEAVLVIPSWKGQVWSRWIEEMKIAEVDLGEGNECLEMGKLMKDLHQQLPPGRMKAVRLTNMRQENFYSGKWAYALDLKMML</sequence>
<reference evidence="2 3" key="1">
    <citation type="submission" date="2019-03" db="EMBL/GenBank/DDBJ databases">
        <title>Single cell metagenomics reveals metabolic interactions within the superorganism composed of flagellate Streblomastix strix and complex community of Bacteroidetes bacteria on its surface.</title>
        <authorList>
            <person name="Treitli S.C."/>
            <person name="Kolisko M."/>
            <person name="Husnik F."/>
            <person name="Keeling P."/>
            <person name="Hampl V."/>
        </authorList>
    </citation>
    <scope>NUCLEOTIDE SEQUENCE [LARGE SCALE GENOMIC DNA]</scope>
    <source>
        <strain evidence="2">ST1C</strain>
    </source>
</reference>
<evidence type="ECO:0000259" key="1">
    <source>
        <dbReference type="Pfam" id="PF00078"/>
    </source>
</evidence>
<evidence type="ECO:0000313" key="2">
    <source>
        <dbReference type="EMBL" id="KAA6388973.1"/>
    </source>
</evidence>
<dbReference type="Gene3D" id="3.30.70.270">
    <property type="match status" value="1"/>
</dbReference>
<proteinExistence type="predicted"/>
<evidence type="ECO:0000313" key="3">
    <source>
        <dbReference type="Proteomes" id="UP000324800"/>
    </source>
</evidence>
<protein>
    <recommendedName>
        <fullName evidence="1">Reverse transcriptase domain-containing protein</fullName>
    </recommendedName>
</protein>
<dbReference type="PANTHER" id="PTHR33050:SF7">
    <property type="entry name" value="RIBONUCLEASE H"/>
    <property type="match status" value="1"/>
</dbReference>
<dbReference type="PANTHER" id="PTHR33050">
    <property type="entry name" value="REVERSE TRANSCRIPTASE DOMAIN-CONTAINING PROTEIN"/>
    <property type="match status" value="1"/>
</dbReference>
<feature type="domain" description="Reverse transcriptase" evidence="1">
    <location>
        <begin position="110"/>
        <end position="201"/>
    </location>
</feature>
<dbReference type="OrthoDB" id="2348824at2759"/>
<organism evidence="2 3">
    <name type="scientific">Streblomastix strix</name>
    <dbReference type="NCBI Taxonomy" id="222440"/>
    <lineage>
        <taxon>Eukaryota</taxon>
        <taxon>Metamonada</taxon>
        <taxon>Preaxostyla</taxon>
        <taxon>Oxymonadida</taxon>
        <taxon>Streblomastigidae</taxon>
        <taxon>Streblomastix</taxon>
    </lineage>
</organism>